<dbReference type="InterPro" id="IPR011006">
    <property type="entry name" value="CheY-like_superfamily"/>
</dbReference>
<protein>
    <submittedName>
        <fullName evidence="4">Response regulator</fullName>
    </submittedName>
</protein>
<dbReference type="InterPro" id="IPR003607">
    <property type="entry name" value="HD/PDEase_dom"/>
</dbReference>
<keyword evidence="1" id="KW-0597">Phosphoprotein</keyword>
<dbReference type="CDD" id="cd00077">
    <property type="entry name" value="HDc"/>
    <property type="match status" value="1"/>
</dbReference>
<evidence type="ECO:0000313" key="4">
    <source>
        <dbReference type="EMBL" id="TMI92038.1"/>
    </source>
</evidence>
<dbReference type="AlphaFoldDB" id="A0A537K8B9"/>
<dbReference type="PROSITE" id="PS51832">
    <property type="entry name" value="HD_GYP"/>
    <property type="match status" value="1"/>
</dbReference>
<comment type="caution">
    <text evidence="4">The sequence shown here is derived from an EMBL/GenBank/DDBJ whole genome shotgun (WGS) entry which is preliminary data.</text>
</comment>
<feature type="modified residue" description="4-aspartylphosphate" evidence="1">
    <location>
        <position position="60"/>
    </location>
</feature>
<dbReference type="NCBIfam" id="TIGR00277">
    <property type="entry name" value="HDIG"/>
    <property type="match status" value="1"/>
</dbReference>
<dbReference type="InterPro" id="IPR006675">
    <property type="entry name" value="HDIG_dom"/>
</dbReference>
<dbReference type="Gene3D" id="3.40.50.2300">
    <property type="match status" value="1"/>
</dbReference>
<proteinExistence type="predicted"/>
<gene>
    <name evidence="4" type="ORF">E6H00_03160</name>
</gene>
<dbReference type="Gene3D" id="1.10.3210.10">
    <property type="entry name" value="Hypothetical protein af1432"/>
    <property type="match status" value="1"/>
</dbReference>
<dbReference type="CDD" id="cd17551">
    <property type="entry name" value="REC_RpfG-like"/>
    <property type="match status" value="1"/>
</dbReference>
<feature type="domain" description="Response regulatory" evidence="2">
    <location>
        <begin position="10"/>
        <end position="128"/>
    </location>
</feature>
<dbReference type="InterPro" id="IPR001789">
    <property type="entry name" value="Sig_transdc_resp-reg_receiver"/>
</dbReference>
<evidence type="ECO:0000313" key="5">
    <source>
        <dbReference type="Proteomes" id="UP000318509"/>
    </source>
</evidence>
<dbReference type="InterPro" id="IPR052020">
    <property type="entry name" value="Cyclic_di-GMP/3'3'-cGAMP_PDE"/>
</dbReference>
<dbReference type="InterPro" id="IPR037522">
    <property type="entry name" value="HD_GYP_dom"/>
</dbReference>
<dbReference type="SUPFAM" id="SSF52172">
    <property type="entry name" value="CheY-like"/>
    <property type="match status" value="1"/>
</dbReference>
<dbReference type="Pfam" id="PF13487">
    <property type="entry name" value="HD_5"/>
    <property type="match status" value="1"/>
</dbReference>
<evidence type="ECO:0000256" key="1">
    <source>
        <dbReference type="PROSITE-ProRule" id="PRU00169"/>
    </source>
</evidence>
<feature type="domain" description="HD-GYP" evidence="3">
    <location>
        <begin position="155"/>
        <end position="344"/>
    </location>
</feature>
<evidence type="ECO:0000259" key="2">
    <source>
        <dbReference type="PROSITE" id="PS50110"/>
    </source>
</evidence>
<dbReference type="Proteomes" id="UP000318509">
    <property type="component" value="Unassembled WGS sequence"/>
</dbReference>
<dbReference type="EMBL" id="VBAK01000073">
    <property type="protein sequence ID" value="TMI92038.1"/>
    <property type="molecule type" value="Genomic_DNA"/>
</dbReference>
<name>A0A537K8B9_9BACT</name>
<accession>A0A537K8B9</accession>
<evidence type="ECO:0000259" key="3">
    <source>
        <dbReference type="PROSITE" id="PS51832"/>
    </source>
</evidence>
<reference evidence="4 5" key="1">
    <citation type="journal article" date="2019" name="Nat. Microbiol.">
        <title>Mediterranean grassland soil C-N compound turnover is dependent on rainfall and depth, and is mediated by genomically divergent microorganisms.</title>
        <authorList>
            <person name="Diamond S."/>
            <person name="Andeer P.F."/>
            <person name="Li Z."/>
            <person name="Crits-Christoph A."/>
            <person name="Burstein D."/>
            <person name="Anantharaman K."/>
            <person name="Lane K.R."/>
            <person name="Thomas B.C."/>
            <person name="Pan C."/>
            <person name="Northen T.R."/>
            <person name="Banfield J.F."/>
        </authorList>
    </citation>
    <scope>NUCLEOTIDE SEQUENCE [LARGE SCALE GENOMIC DNA]</scope>
    <source>
        <strain evidence="4">NP_3</strain>
    </source>
</reference>
<dbReference type="SUPFAM" id="SSF109604">
    <property type="entry name" value="HD-domain/PDEase-like"/>
    <property type="match status" value="1"/>
</dbReference>
<dbReference type="PROSITE" id="PS50110">
    <property type="entry name" value="RESPONSE_REGULATORY"/>
    <property type="match status" value="1"/>
</dbReference>
<dbReference type="PANTHER" id="PTHR45228">
    <property type="entry name" value="CYCLIC DI-GMP PHOSPHODIESTERASE TM_0186-RELATED"/>
    <property type="match status" value="1"/>
</dbReference>
<dbReference type="SMART" id="SM00448">
    <property type="entry name" value="REC"/>
    <property type="match status" value="1"/>
</dbReference>
<sequence>MPREQIRNARILIVDDQPVNVELLERILGRRGYTNLRGLTDAREVPAVYNEFRPDLLLLDLHMPHQDGFTVMDGLKALTPPGAFFPILVLTADITPEAKQRALSMGAKDFLTKPFDPIEVLLRIENLLETRFLHLALRDHNQMLEQRVGERTKELEEAHFEMLERLAVAAEFRDDQTGQHTRRVGELAAILARHLGLARDQVELIRHAAPLHDVGKIGIPDHILLKPGPLTPEEFDVIKTHTTIGARILSGGKFPLLQMAEAIALSHHERWDGKGYPQGLQREAIPLPGRIVALADVFDAIISKRPYKKARPEEEAAAELKRGAGTQFDPRVVEAFLARTPDPV</sequence>
<dbReference type="Pfam" id="PF00072">
    <property type="entry name" value="Response_reg"/>
    <property type="match status" value="1"/>
</dbReference>
<dbReference type="SMART" id="SM00471">
    <property type="entry name" value="HDc"/>
    <property type="match status" value="1"/>
</dbReference>
<dbReference type="PANTHER" id="PTHR45228:SF1">
    <property type="entry name" value="CYCLIC DI-GMP PHOSPHODIESTERASE TM_0186"/>
    <property type="match status" value="1"/>
</dbReference>
<dbReference type="GO" id="GO:0000160">
    <property type="term" value="P:phosphorelay signal transduction system"/>
    <property type="evidence" value="ECO:0007669"/>
    <property type="project" value="InterPro"/>
</dbReference>
<organism evidence="4 5">
    <name type="scientific">Candidatus Segetimicrobium genomatis</name>
    <dbReference type="NCBI Taxonomy" id="2569760"/>
    <lineage>
        <taxon>Bacteria</taxon>
        <taxon>Bacillati</taxon>
        <taxon>Candidatus Sysuimicrobiota</taxon>
        <taxon>Candidatus Sysuimicrobiia</taxon>
        <taxon>Candidatus Sysuimicrobiales</taxon>
        <taxon>Candidatus Segetimicrobiaceae</taxon>
        <taxon>Candidatus Segetimicrobium</taxon>
    </lineage>
</organism>